<reference evidence="1 2" key="1">
    <citation type="journal article" date="2021" name="Elife">
        <title>Chloroplast acquisition without the gene transfer in kleptoplastic sea slugs, Plakobranchus ocellatus.</title>
        <authorList>
            <person name="Maeda T."/>
            <person name="Takahashi S."/>
            <person name="Yoshida T."/>
            <person name="Shimamura S."/>
            <person name="Takaki Y."/>
            <person name="Nagai Y."/>
            <person name="Toyoda A."/>
            <person name="Suzuki Y."/>
            <person name="Arimoto A."/>
            <person name="Ishii H."/>
            <person name="Satoh N."/>
            <person name="Nishiyama T."/>
            <person name="Hasebe M."/>
            <person name="Maruyama T."/>
            <person name="Minagawa J."/>
            <person name="Obokata J."/>
            <person name="Shigenobu S."/>
        </authorList>
    </citation>
    <scope>NUCLEOTIDE SEQUENCE [LARGE SCALE GENOMIC DNA]</scope>
</reference>
<dbReference type="AlphaFoldDB" id="A0AAV4ES67"/>
<protein>
    <submittedName>
        <fullName evidence="1">Uncharacterized protein</fullName>
    </submittedName>
</protein>
<evidence type="ECO:0000313" key="1">
    <source>
        <dbReference type="EMBL" id="GFR63838.1"/>
    </source>
</evidence>
<proteinExistence type="predicted"/>
<dbReference type="PANTHER" id="PTHR47018:SF3">
    <property type="entry name" value="MYCBP-ASSOCIATED PROTEIN"/>
    <property type="match status" value="1"/>
</dbReference>
<dbReference type="Proteomes" id="UP000762676">
    <property type="component" value="Unassembled WGS sequence"/>
</dbReference>
<organism evidence="1 2">
    <name type="scientific">Elysia marginata</name>
    <dbReference type="NCBI Taxonomy" id="1093978"/>
    <lineage>
        <taxon>Eukaryota</taxon>
        <taxon>Metazoa</taxon>
        <taxon>Spiralia</taxon>
        <taxon>Lophotrochozoa</taxon>
        <taxon>Mollusca</taxon>
        <taxon>Gastropoda</taxon>
        <taxon>Heterobranchia</taxon>
        <taxon>Euthyneura</taxon>
        <taxon>Panpulmonata</taxon>
        <taxon>Sacoglossa</taxon>
        <taxon>Placobranchoidea</taxon>
        <taxon>Plakobranchidae</taxon>
        <taxon>Elysia</taxon>
    </lineage>
</organism>
<dbReference type="EMBL" id="BMAT01000314">
    <property type="protein sequence ID" value="GFR63838.1"/>
    <property type="molecule type" value="Genomic_DNA"/>
</dbReference>
<keyword evidence="2" id="KW-1185">Reference proteome</keyword>
<dbReference type="PANTHER" id="PTHR47018">
    <property type="entry name" value="CXC DOMAIN-CONTAINING PROTEIN-RELATED"/>
    <property type="match status" value="1"/>
</dbReference>
<evidence type="ECO:0000313" key="2">
    <source>
        <dbReference type="Proteomes" id="UP000762676"/>
    </source>
</evidence>
<accession>A0AAV4ES67</accession>
<name>A0AAV4ES67_9GAST</name>
<sequence>MAFRQKVREGKLGKTAQFWLSIMDCANNVFALLYAVKINSVPVYHTALSDMAPLFFSFGGMNYSRYLTSFDVFLLNIDRTHPGAMELPKKGAISVARSMVPGNRCQVDKTIEETFMEFLKASCGAGGAGGSGLLENYGAYQRSMVPGNRCQADKTIKETFMEFLKSSCGAGGAGVSGLLENYGAYQRWIKTTSERAKYFESTLEMCGFPSNEETKHGKHYELSSSEMDRGEAAVKRAMGAIKGFLNPFTVDDKANLFVLSSGSPAPADIANDVLNAEQKGRQERDKFIGERLKKAAETAKDFFERLPQMKLKTLEKTNKSLKLATSKGNFIRFKEQGDLAFQLLVKSQLLDFWQNQ</sequence>
<comment type="caution">
    <text evidence="1">The sequence shown here is derived from an EMBL/GenBank/DDBJ whole genome shotgun (WGS) entry which is preliminary data.</text>
</comment>
<gene>
    <name evidence="1" type="ORF">ElyMa_000165100</name>
</gene>